<keyword evidence="3" id="KW-1185">Reference proteome</keyword>
<evidence type="ECO:0000256" key="1">
    <source>
        <dbReference type="SAM" id="MobiDB-lite"/>
    </source>
</evidence>
<protein>
    <submittedName>
        <fullName evidence="2">Uncharacterized protein</fullName>
    </submittedName>
</protein>
<dbReference type="EMBL" id="VDMD01000030">
    <property type="protein sequence ID" value="TRM59130.1"/>
    <property type="molecule type" value="Genomic_DNA"/>
</dbReference>
<dbReference type="Proteomes" id="UP000320762">
    <property type="component" value="Unassembled WGS sequence"/>
</dbReference>
<evidence type="ECO:0000313" key="2">
    <source>
        <dbReference type="EMBL" id="TRM59130.1"/>
    </source>
</evidence>
<feature type="region of interest" description="Disordered" evidence="1">
    <location>
        <begin position="15"/>
        <end position="57"/>
    </location>
</feature>
<comment type="caution">
    <text evidence="2">The sequence shown here is derived from an EMBL/GenBank/DDBJ whole genome shotgun (WGS) entry which is preliminary data.</text>
</comment>
<gene>
    <name evidence="2" type="ORF">BD626DRAFT_509213</name>
</gene>
<name>A0A550C2Z1_9AGAR</name>
<evidence type="ECO:0000313" key="3">
    <source>
        <dbReference type="Proteomes" id="UP000320762"/>
    </source>
</evidence>
<organism evidence="2 3">
    <name type="scientific">Schizophyllum amplum</name>
    <dbReference type="NCBI Taxonomy" id="97359"/>
    <lineage>
        <taxon>Eukaryota</taxon>
        <taxon>Fungi</taxon>
        <taxon>Dikarya</taxon>
        <taxon>Basidiomycota</taxon>
        <taxon>Agaricomycotina</taxon>
        <taxon>Agaricomycetes</taxon>
        <taxon>Agaricomycetidae</taxon>
        <taxon>Agaricales</taxon>
        <taxon>Schizophyllaceae</taxon>
        <taxon>Schizophyllum</taxon>
    </lineage>
</organism>
<dbReference type="AlphaFoldDB" id="A0A550C2Z1"/>
<proteinExistence type="predicted"/>
<feature type="compositionally biased region" description="Basic and acidic residues" evidence="1">
    <location>
        <begin position="25"/>
        <end position="35"/>
    </location>
</feature>
<reference evidence="2 3" key="1">
    <citation type="journal article" date="2019" name="New Phytol.">
        <title>Comparative genomics reveals unique wood-decay strategies and fruiting body development in the Schizophyllaceae.</title>
        <authorList>
            <person name="Almasi E."/>
            <person name="Sahu N."/>
            <person name="Krizsan K."/>
            <person name="Balint B."/>
            <person name="Kovacs G.M."/>
            <person name="Kiss B."/>
            <person name="Cseklye J."/>
            <person name="Drula E."/>
            <person name="Henrissat B."/>
            <person name="Nagy I."/>
            <person name="Chovatia M."/>
            <person name="Adam C."/>
            <person name="LaButti K."/>
            <person name="Lipzen A."/>
            <person name="Riley R."/>
            <person name="Grigoriev I.V."/>
            <person name="Nagy L.G."/>
        </authorList>
    </citation>
    <scope>NUCLEOTIDE SEQUENCE [LARGE SCALE GENOMIC DNA]</scope>
    <source>
        <strain evidence="2 3">NL-1724</strain>
    </source>
</reference>
<accession>A0A550C2Z1</accession>
<sequence length="57" mass="6253">MRCVGFVISALRERKKMGEPLRGSGGREQDGERSKNGNAADRPSSFQRIPGHVISLL</sequence>